<dbReference type="InterPro" id="IPR000595">
    <property type="entry name" value="cNMP-bd_dom"/>
</dbReference>
<comment type="caution">
    <text evidence="2">The sequence shown here is derived from an EMBL/GenBank/DDBJ whole genome shotgun (WGS) entry which is preliminary data.</text>
</comment>
<dbReference type="PANTHER" id="PTHR24567">
    <property type="entry name" value="CRP FAMILY TRANSCRIPTIONAL REGULATORY PROTEIN"/>
    <property type="match status" value="1"/>
</dbReference>
<dbReference type="SUPFAM" id="SSF51206">
    <property type="entry name" value="cAMP-binding domain-like"/>
    <property type="match status" value="1"/>
</dbReference>
<dbReference type="Pfam" id="PF00027">
    <property type="entry name" value="cNMP_binding"/>
    <property type="match status" value="1"/>
</dbReference>
<accession>A0ABU3EHD5</accession>
<reference evidence="3" key="1">
    <citation type="submission" date="2023-07" db="EMBL/GenBank/DDBJ databases">
        <title>Characterization of two Paracoccaceae strains isolated from Phycosphere and proposal of Xinfangfangia lacusdiani sp. nov.</title>
        <authorList>
            <person name="Deng Y."/>
            <person name="Zhang Y.Q."/>
        </authorList>
    </citation>
    <scope>NUCLEOTIDE SEQUENCE [LARGE SCALE GENOMIC DNA]</scope>
    <source>
        <strain evidence="3">CPCC 101403</strain>
    </source>
</reference>
<feature type="domain" description="Cyclic nucleotide-binding" evidence="1">
    <location>
        <begin position="19"/>
        <end position="138"/>
    </location>
</feature>
<gene>
    <name evidence="2" type="ORF">RM190_17335</name>
</gene>
<evidence type="ECO:0000313" key="2">
    <source>
        <dbReference type="EMBL" id="MDT1063639.1"/>
    </source>
</evidence>
<dbReference type="CDD" id="cd00038">
    <property type="entry name" value="CAP_ED"/>
    <property type="match status" value="1"/>
</dbReference>
<dbReference type="PROSITE" id="PS50042">
    <property type="entry name" value="CNMP_BINDING_3"/>
    <property type="match status" value="1"/>
</dbReference>
<dbReference type="EMBL" id="JAVRQI010000014">
    <property type="protein sequence ID" value="MDT1063639.1"/>
    <property type="molecule type" value="Genomic_DNA"/>
</dbReference>
<proteinExistence type="predicted"/>
<dbReference type="Gene3D" id="2.60.120.10">
    <property type="entry name" value="Jelly Rolls"/>
    <property type="match status" value="1"/>
</dbReference>
<dbReference type="PRINTS" id="PR00103">
    <property type="entry name" value="CAMPKINASE"/>
</dbReference>
<name>A0ABU3EHD5_9RHOB</name>
<organism evidence="2 3">
    <name type="scientific">Paracoccus broussonetiae</name>
    <dbReference type="NCBI Taxonomy" id="3075834"/>
    <lineage>
        <taxon>Bacteria</taxon>
        <taxon>Pseudomonadati</taxon>
        <taxon>Pseudomonadota</taxon>
        <taxon>Alphaproteobacteria</taxon>
        <taxon>Rhodobacterales</taxon>
        <taxon>Paracoccaceae</taxon>
        <taxon>Paracoccus</taxon>
    </lineage>
</organism>
<evidence type="ECO:0000313" key="3">
    <source>
        <dbReference type="Proteomes" id="UP001251085"/>
    </source>
</evidence>
<dbReference type="Proteomes" id="UP001251085">
    <property type="component" value="Unassembled WGS sequence"/>
</dbReference>
<dbReference type="PANTHER" id="PTHR24567:SF68">
    <property type="entry name" value="DNA-BINDING TRANSCRIPTIONAL DUAL REGULATOR CRP"/>
    <property type="match status" value="1"/>
</dbReference>
<protein>
    <submittedName>
        <fullName evidence="2">Cyclic nucleotide-binding domain-containing protein</fullName>
    </submittedName>
</protein>
<dbReference type="InterPro" id="IPR018490">
    <property type="entry name" value="cNMP-bd_dom_sf"/>
</dbReference>
<sequence length="163" mass="17780">MRPEMALSDEVNALRQAPLFSCIEIGRLKKLAFASHRVHFDKGEVLFRKGDDADTAYIIIAGRVDVLSDDDGRAIKVAELGVGDIIGEIALLCGGSRTATVRAAENLDVLSIEPKYFLKILSEDSSICVHMMRVLAERLAWTTEQLIAARALASPDPERTGKA</sequence>
<dbReference type="InterPro" id="IPR018488">
    <property type="entry name" value="cNMP-bd_CS"/>
</dbReference>
<dbReference type="InterPro" id="IPR050397">
    <property type="entry name" value="Env_Response_Regulators"/>
</dbReference>
<dbReference type="PROSITE" id="PS00889">
    <property type="entry name" value="CNMP_BINDING_2"/>
    <property type="match status" value="1"/>
</dbReference>
<dbReference type="RefSeq" id="WP_311760730.1">
    <property type="nucleotide sequence ID" value="NZ_JAVRQI010000014.1"/>
</dbReference>
<dbReference type="InterPro" id="IPR014710">
    <property type="entry name" value="RmlC-like_jellyroll"/>
</dbReference>
<dbReference type="SMART" id="SM00100">
    <property type="entry name" value="cNMP"/>
    <property type="match status" value="1"/>
</dbReference>
<keyword evidence="3" id="KW-1185">Reference proteome</keyword>
<evidence type="ECO:0000259" key="1">
    <source>
        <dbReference type="PROSITE" id="PS50042"/>
    </source>
</evidence>